<dbReference type="SUPFAM" id="SSF50475">
    <property type="entry name" value="FMN-binding split barrel"/>
    <property type="match status" value="1"/>
</dbReference>
<dbReference type="InterPro" id="IPR012349">
    <property type="entry name" value="Split_barrel_FMN-bd"/>
</dbReference>
<sequence length="301" mass="32495">MNAEAWHAGEQELHRREGIAARMAEVGARALRDHMPEQHRLFFAELPVVYAGLLDREGQPWATLLAGAPGFVSSPTPQRLRLAARALPGDPVAPSWREGAAVALLGLQAETGRRNRMNGWIVGDQDGAFEVAVGQSFGNCPKYIHPRRAVHTRSPAPVQVTTGDALDEAGARIVRSADTFFIASAHPAASRSRDPAEGVDVSHRGGPAGFVRVEADSALLAPDYPGNMFFNTLGNLQVEPRCGLLFLDFRRGERLHLACRAALVPEAAAAGSWAGALRALRFQVERAVRVAGGLPLRWEEE</sequence>
<dbReference type="Proteomes" id="UP000599109">
    <property type="component" value="Unassembled WGS sequence"/>
</dbReference>
<gene>
    <name evidence="1" type="ORF">JJ685_15490</name>
</gene>
<keyword evidence="2" id="KW-1185">Reference proteome</keyword>
<comment type="caution">
    <text evidence="1">The sequence shown here is derived from an EMBL/GenBank/DDBJ whole genome shotgun (WGS) entry which is preliminary data.</text>
</comment>
<dbReference type="Gene3D" id="2.30.110.10">
    <property type="entry name" value="Electron Transport, Fmn-binding Protein, Chain A"/>
    <property type="match status" value="1"/>
</dbReference>
<organism evidence="1 2">
    <name type="scientific">Ramlibacter monticola</name>
    <dbReference type="NCBI Taxonomy" id="1926872"/>
    <lineage>
        <taxon>Bacteria</taxon>
        <taxon>Pseudomonadati</taxon>
        <taxon>Pseudomonadota</taxon>
        <taxon>Betaproteobacteria</taxon>
        <taxon>Burkholderiales</taxon>
        <taxon>Comamonadaceae</taxon>
        <taxon>Ramlibacter</taxon>
    </lineage>
</organism>
<evidence type="ECO:0000313" key="1">
    <source>
        <dbReference type="EMBL" id="MBL0392543.1"/>
    </source>
</evidence>
<evidence type="ECO:0000313" key="2">
    <source>
        <dbReference type="Proteomes" id="UP000599109"/>
    </source>
</evidence>
<accession>A0A936YZZ0</accession>
<dbReference type="EMBL" id="JAEQNE010000003">
    <property type="protein sequence ID" value="MBL0392543.1"/>
    <property type="molecule type" value="Genomic_DNA"/>
</dbReference>
<dbReference type="PANTHER" id="PTHR42815:SF2">
    <property type="entry name" value="FAD-BINDING, PUTATIVE (AFU_ORTHOLOGUE AFUA_6G07600)-RELATED"/>
    <property type="match status" value="1"/>
</dbReference>
<dbReference type="AlphaFoldDB" id="A0A936YZZ0"/>
<protein>
    <submittedName>
        <fullName evidence="1">Pyridoxamine 5'-phosphate oxidase family protein</fullName>
    </submittedName>
</protein>
<reference evidence="1 2" key="1">
    <citation type="journal article" date="2017" name="Int. J. Syst. Evol. Microbiol.">
        <title>Ramlibacter monticola sp. nov., isolated from forest soil.</title>
        <authorList>
            <person name="Chaudhary D.K."/>
            <person name="Kim J."/>
        </authorList>
    </citation>
    <scope>NUCLEOTIDE SEQUENCE [LARGE SCALE GENOMIC DNA]</scope>
    <source>
        <strain evidence="1 2">KACC 19175</strain>
    </source>
</reference>
<name>A0A936YZZ0_9BURK</name>
<dbReference type="PANTHER" id="PTHR42815">
    <property type="entry name" value="FAD-BINDING, PUTATIVE (AFU_ORTHOLOGUE AFUA_6G07600)-RELATED"/>
    <property type="match status" value="1"/>
</dbReference>
<proteinExistence type="predicted"/>